<protein>
    <recommendedName>
        <fullName evidence="4">DUF4019 domain-containing protein</fullName>
    </recommendedName>
</protein>
<name>A0A846N4H9_9PROT</name>
<dbReference type="RefSeq" id="WP_167084396.1">
    <property type="nucleotide sequence ID" value="NZ_BAAADC010000001.1"/>
</dbReference>
<evidence type="ECO:0008006" key="4">
    <source>
        <dbReference type="Google" id="ProtNLM"/>
    </source>
</evidence>
<keyword evidence="1" id="KW-0732">Signal</keyword>
<dbReference type="InterPro" id="IPR025091">
    <property type="entry name" value="DUF4019"/>
</dbReference>
<evidence type="ECO:0000313" key="2">
    <source>
        <dbReference type="EMBL" id="NIK90111.1"/>
    </source>
</evidence>
<organism evidence="2 3">
    <name type="scientific">Rhizomicrobium palustre</name>
    <dbReference type="NCBI Taxonomy" id="189966"/>
    <lineage>
        <taxon>Bacteria</taxon>
        <taxon>Pseudomonadati</taxon>
        <taxon>Pseudomonadota</taxon>
        <taxon>Alphaproteobacteria</taxon>
        <taxon>Micropepsales</taxon>
        <taxon>Micropepsaceae</taxon>
        <taxon>Rhizomicrobium</taxon>
    </lineage>
</organism>
<evidence type="ECO:0000313" key="3">
    <source>
        <dbReference type="Proteomes" id="UP000570514"/>
    </source>
</evidence>
<dbReference type="Proteomes" id="UP000570514">
    <property type="component" value="Unassembled WGS sequence"/>
</dbReference>
<dbReference type="AlphaFoldDB" id="A0A846N4H9"/>
<dbReference type="EMBL" id="JAASRM010000001">
    <property type="protein sequence ID" value="NIK90111.1"/>
    <property type="molecule type" value="Genomic_DNA"/>
</dbReference>
<dbReference type="Pfam" id="PF13211">
    <property type="entry name" value="DUF4019"/>
    <property type="match status" value="1"/>
</dbReference>
<comment type="caution">
    <text evidence="2">The sequence shown here is derived from an EMBL/GenBank/DDBJ whole genome shotgun (WGS) entry which is preliminary data.</text>
</comment>
<feature type="signal peptide" evidence="1">
    <location>
        <begin position="1"/>
        <end position="23"/>
    </location>
</feature>
<proteinExistence type="predicted"/>
<feature type="chain" id="PRO_5032424654" description="DUF4019 domain-containing protein" evidence="1">
    <location>
        <begin position="24"/>
        <end position="140"/>
    </location>
</feature>
<evidence type="ECO:0000256" key="1">
    <source>
        <dbReference type="SAM" id="SignalP"/>
    </source>
</evidence>
<reference evidence="2 3" key="1">
    <citation type="submission" date="2020-03" db="EMBL/GenBank/DDBJ databases">
        <title>Genomic Encyclopedia of Type Strains, Phase IV (KMG-IV): sequencing the most valuable type-strain genomes for metagenomic binning, comparative biology and taxonomic classification.</title>
        <authorList>
            <person name="Goeker M."/>
        </authorList>
    </citation>
    <scope>NUCLEOTIDE SEQUENCE [LARGE SCALE GENOMIC DNA]</scope>
    <source>
        <strain evidence="2 3">DSM 19867</strain>
    </source>
</reference>
<sequence>MKGLLSSLSAATLAAMLSVPVQAATEEPTSSAWQWLELIDHGKYSESWAEGSALFRARITERSWESKIQIFHDAVGSIVWRDVLGVSSVADPKGLPKGLYQVVHYKSKFTDARGKKSEYEETVTLILENGLYRVATYDVK</sequence>
<accession>A0A846N4H9</accession>
<gene>
    <name evidence="2" type="ORF">FHS83_003429</name>
</gene>
<keyword evidence="3" id="KW-1185">Reference proteome</keyword>